<dbReference type="EMBL" id="CP000453">
    <property type="protein sequence ID" value="ABI56156.1"/>
    <property type="molecule type" value="Genomic_DNA"/>
</dbReference>
<keyword evidence="2" id="KW-0812">Transmembrane</keyword>
<organism evidence="4 5">
    <name type="scientific">Alkalilimnicola ehrlichii (strain ATCC BAA-1101 / DSM 17681 / MLHE-1)</name>
    <dbReference type="NCBI Taxonomy" id="187272"/>
    <lineage>
        <taxon>Bacteria</taxon>
        <taxon>Pseudomonadati</taxon>
        <taxon>Pseudomonadota</taxon>
        <taxon>Gammaproteobacteria</taxon>
        <taxon>Chromatiales</taxon>
        <taxon>Ectothiorhodospiraceae</taxon>
        <taxon>Alkalilimnicola</taxon>
    </lineage>
</organism>
<gene>
    <name evidence="4" type="ordered locus">Mlg_0802</name>
</gene>
<dbReference type="Gene3D" id="3.40.50.720">
    <property type="entry name" value="NAD(P)-binding Rossmann-like Domain"/>
    <property type="match status" value="2"/>
</dbReference>
<dbReference type="KEGG" id="aeh:Mlg_0802"/>
<dbReference type="InterPro" id="IPR051203">
    <property type="entry name" value="Polysaccharide_Synthase-Rel"/>
</dbReference>
<feature type="domain" description="Polysaccharide biosynthesis protein CapD-like" evidence="3">
    <location>
        <begin position="285"/>
        <end position="579"/>
    </location>
</feature>
<evidence type="ECO:0000259" key="3">
    <source>
        <dbReference type="Pfam" id="PF02719"/>
    </source>
</evidence>
<dbReference type="OrthoDB" id="9803111at2"/>
<protein>
    <submittedName>
        <fullName evidence="4">Polysaccharide biosynthesis protein CapD</fullName>
    </submittedName>
</protein>
<proteinExistence type="inferred from homology"/>
<evidence type="ECO:0000313" key="5">
    <source>
        <dbReference type="Proteomes" id="UP000001962"/>
    </source>
</evidence>
<evidence type="ECO:0000256" key="1">
    <source>
        <dbReference type="ARBA" id="ARBA00007430"/>
    </source>
</evidence>
<feature type="transmembrane region" description="Helical" evidence="2">
    <location>
        <begin position="82"/>
        <end position="102"/>
    </location>
</feature>
<dbReference type="eggNOG" id="COG1086">
    <property type="taxonomic scope" value="Bacteria"/>
</dbReference>
<dbReference type="Pfam" id="PF13727">
    <property type="entry name" value="CoA_binding_3"/>
    <property type="match status" value="1"/>
</dbReference>
<feature type="transmembrane region" description="Helical" evidence="2">
    <location>
        <begin position="49"/>
        <end position="70"/>
    </location>
</feature>
<keyword evidence="2" id="KW-0472">Membrane</keyword>
<dbReference type="PANTHER" id="PTHR43318">
    <property type="entry name" value="UDP-N-ACETYLGLUCOSAMINE 4,6-DEHYDRATASE"/>
    <property type="match status" value="1"/>
</dbReference>
<evidence type="ECO:0000256" key="2">
    <source>
        <dbReference type="SAM" id="Phobius"/>
    </source>
</evidence>
<dbReference type="InterPro" id="IPR003869">
    <property type="entry name" value="Polysac_CapD-like"/>
</dbReference>
<dbReference type="SUPFAM" id="SSF53335">
    <property type="entry name" value="S-adenosyl-L-methionine-dependent methyltransferases"/>
    <property type="match status" value="1"/>
</dbReference>
<sequence length="676" mass="74188">MNKAFLIDLPRPVKRFVMIMADTLMLPVALWAAFSLRLGTPVPGVLLDYGWLLLLVPAVSLPVFALFGLYRAVVRYMGLQAIIAVVQGVTLSALVFGALVMLGRLEGIPRSALLIYWLLALFMVGGSRLVVRAWFQAAIKRRGTEKPVVIYGAGTGGIGLATSLFNGRQYRPVAFVDDNPAKQGTVIAGLPVRKPAELAELIDRNRLEYILLAMPRLSRTRRREIVAQLEPLPAHILTIPSLADIVANRASPDEVREVEVEDLLGRDAVGPRRELLARCIRGKTVMVTGAGGSIGSELCRQILREQPTQLVLVERSEFALYAIERELQAQLQGEARRPAVQAVLANVTDLARMEMLMHAFRVDTVYHAAAYKHVPLVETNVLEGIDNNVFGTLHTALAAVEAGVRYFVLVSTDKAVRPTNVMGASKRLAELVLQGLARQPDIRTRFSMVRFGNVLGSSGSVVPLFREQIRNGGPITVTHPEVTRYFMTIPEAASLVLQAGSMAHGGEVFVLDMGEPVRIVDLARRMIRLSGLEERNAEHPDGDIEIHFTGLRPGEKLYEELLLGEAVTETSHPMIMRAREGHLPTDTLQSLLSELRAACRRYNTQDARKLMAQVVEGYEAAGPNCDVLGRQLNESADAVARGLFRDGEGPCPIRRAYQRGTTPISAPQSEAPLAKR</sequence>
<comment type="similarity">
    <text evidence="1">Belongs to the polysaccharide synthase family.</text>
</comment>
<dbReference type="InterPro" id="IPR036291">
    <property type="entry name" value="NAD(P)-bd_dom_sf"/>
</dbReference>
<dbReference type="PANTHER" id="PTHR43318:SF1">
    <property type="entry name" value="POLYSACCHARIDE BIOSYNTHESIS PROTEIN EPSC-RELATED"/>
    <property type="match status" value="1"/>
</dbReference>
<evidence type="ECO:0000313" key="4">
    <source>
        <dbReference type="EMBL" id="ABI56156.1"/>
    </source>
</evidence>
<accession>Q0AAI1</accession>
<keyword evidence="2" id="KW-1133">Transmembrane helix</keyword>
<name>Q0AAI1_ALKEH</name>
<keyword evidence="5" id="KW-1185">Reference proteome</keyword>
<dbReference type="HOGENOM" id="CLU_013560_5_0_6"/>
<feature type="transmembrane region" description="Helical" evidence="2">
    <location>
        <begin position="114"/>
        <end position="135"/>
    </location>
</feature>
<dbReference type="Proteomes" id="UP000001962">
    <property type="component" value="Chromosome"/>
</dbReference>
<dbReference type="AlphaFoldDB" id="Q0AAI1"/>
<dbReference type="RefSeq" id="WP_011628551.1">
    <property type="nucleotide sequence ID" value="NC_008340.1"/>
</dbReference>
<dbReference type="CDD" id="cd05237">
    <property type="entry name" value="UDP_invert_4-6DH_SDR_e"/>
    <property type="match status" value="1"/>
</dbReference>
<dbReference type="Pfam" id="PF02719">
    <property type="entry name" value="Polysacc_synt_2"/>
    <property type="match status" value="1"/>
</dbReference>
<feature type="transmembrane region" description="Helical" evidence="2">
    <location>
        <begin position="147"/>
        <end position="165"/>
    </location>
</feature>
<dbReference type="InterPro" id="IPR029063">
    <property type="entry name" value="SAM-dependent_MTases_sf"/>
</dbReference>
<reference evidence="5" key="1">
    <citation type="submission" date="2006-08" db="EMBL/GenBank/DDBJ databases">
        <title>Complete sequence of Alkalilimnicola ehrilichei MLHE-1.</title>
        <authorList>
            <person name="Copeland A."/>
            <person name="Lucas S."/>
            <person name="Lapidus A."/>
            <person name="Barry K."/>
            <person name="Detter J.C."/>
            <person name="Glavina del Rio T."/>
            <person name="Hammon N."/>
            <person name="Israni S."/>
            <person name="Dalin E."/>
            <person name="Tice H."/>
            <person name="Pitluck S."/>
            <person name="Sims D."/>
            <person name="Brettin T."/>
            <person name="Bruce D."/>
            <person name="Han C."/>
            <person name="Tapia R."/>
            <person name="Gilna P."/>
            <person name="Schmutz J."/>
            <person name="Larimer F."/>
            <person name="Land M."/>
            <person name="Hauser L."/>
            <person name="Kyrpides N."/>
            <person name="Mikhailova N."/>
            <person name="Oremland R.S."/>
            <person name="Hoeft S.E."/>
            <person name="Switzer-Blum J."/>
            <person name="Kulp T."/>
            <person name="King G."/>
            <person name="Tabita R."/>
            <person name="Witte B."/>
            <person name="Santini J.M."/>
            <person name="Basu P."/>
            <person name="Hollibaugh J.T."/>
            <person name="Xie G."/>
            <person name="Stolz J.F."/>
            <person name="Richardson P."/>
        </authorList>
    </citation>
    <scope>NUCLEOTIDE SEQUENCE [LARGE SCALE GENOMIC DNA]</scope>
    <source>
        <strain evidence="5">ATCC BAA-1101 / DSM 17681 / MLHE-1</strain>
    </source>
</reference>
<dbReference type="SUPFAM" id="SSF51735">
    <property type="entry name" value="NAD(P)-binding Rossmann-fold domains"/>
    <property type="match status" value="1"/>
</dbReference>